<evidence type="ECO:0000313" key="2">
    <source>
        <dbReference type="Proteomes" id="UP000266841"/>
    </source>
</evidence>
<reference evidence="1 2" key="1">
    <citation type="journal article" date="2012" name="Genome Biol.">
        <title>Genome and low-iron response of an oceanic diatom adapted to chronic iron limitation.</title>
        <authorList>
            <person name="Lommer M."/>
            <person name="Specht M."/>
            <person name="Roy A.S."/>
            <person name="Kraemer L."/>
            <person name="Andreson R."/>
            <person name="Gutowska M.A."/>
            <person name="Wolf J."/>
            <person name="Bergner S.V."/>
            <person name="Schilhabel M.B."/>
            <person name="Klostermeier U.C."/>
            <person name="Beiko R.G."/>
            <person name="Rosenstiel P."/>
            <person name="Hippler M."/>
            <person name="Laroche J."/>
        </authorList>
    </citation>
    <scope>NUCLEOTIDE SEQUENCE [LARGE SCALE GENOMIC DNA]</scope>
    <source>
        <strain evidence="1 2">CCMP1005</strain>
    </source>
</reference>
<evidence type="ECO:0000313" key="1">
    <source>
        <dbReference type="EMBL" id="EJK47599.1"/>
    </source>
</evidence>
<comment type="caution">
    <text evidence="1">The sequence shown here is derived from an EMBL/GenBank/DDBJ whole genome shotgun (WGS) entry which is preliminary data.</text>
</comment>
<gene>
    <name evidence="1" type="ORF">THAOC_33668</name>
</gene>
<evidence type="ECO:0008006" key="3">
    <source>
        <dbReference type="Google" id="ProtNLM"/>
    </source>
</evidence>
<feature type="non-terminal residue" evidence="1">
    <location>
        <position position="1"/>
    </location>
</feature>
<name>K0R6N8_THAOC</name>
<sequence length="313" mass="34898">FRPTENHYEVPGDSMGVWHIGVELETPPMSSDQRFDKIGRSDRLGACALSASIFRFCRSIRPIVDYPSVPKAKKQETNATKLAMANIGRRCAHGVITGFEIRRYSNSDLHAADLQVNSKYVQMDVGTLTEGLSPNIHRSMAIASIIQFACFHLLRIIRFSIACNHVMRSGKHFAVFTGRGRFGVVRPVQIKISDFAEGELHNFSPTMSKFWEYLLGQRTARWTDSNIHCCSLTSGGSALWYDWASDHPITRVNGLQFDNPIGLLLDFDDGTLSIFQNGQRLATLKDGLSGEYCWYATVGGTSILIERGSAPDE</sequence>
<dbReference type="EMBL" id="AGNL01046801">
    <property type="protein sequence ID" value="EJK47599.1"/>
    <property type="molecule type" value="Genomic_DNA"/>
</dbReference>
<organism evidence="1 2">
    <name type="scientific">Thalassiosira oceanica</name>
    <name type="common">Marine diatom</name>
    <dbReference type="NCBI Taxonomy" id="159749"/>
    <lineage>
        <taxon>Eukaryota</taxon>
        <taxon>Sar</taxon>
        <taxon>Stramenopiles</taxon>
        <taxon>Ochrophyta</taxon>
        <taxon>Bacillariophyta</taxon>
        <taxon>Coscinodiscophyceae</taxon>
        <taxon>Thalassiosirophycidae</taxon>
        <taxon>Thalassiosirales</taxon>
        <taxon>Thalassiosiraceae</taxon>
        <taxon>Thalassiosira</taxon>
    </lineage>
</organism>
<proteinExistence type="predicted"/>
<protein>
    <recommendedName>
        <fullName evidence="3">B30.2/SPRY domain-containing protein</fullName>
    </recommendedName>
</protein>
<dbReference type="AlphaFoldDB" id="K0R6N8"/>
<dbReference type="Proteomes" id="UP000266841">
    <property type="component" value="Unassembled WGS sequence"/>
</dbReference>
<keyword evidence="2" id="KW-1185">Reference proteome</keyword>
<dbReference type="OrthoDB" id="295536at2759"/>
<accession>K0R6N8</accession>